<evidence type="ECO:0000256" key="6">
    <source>
        <dbReference type="PIRSR" id="PIRSR000429-1"/>
    </source>
</evidence>
<feature type="domain" description="Thiolase N-terminal" evidence="8">
    <location>
        <begin position="4"/>
        <end position="267"/>
    </location>
</feature>
<dbReference type="SUPFAM" id="SSF53901">
    <property type="entry name" value="Thiolase-like"/>
    <property type="match status" value="2"/>
</dbReference>
<comment type="similarity">
    <text evidence="1 7">Belongs to the thiolase-like superfamily. Thiolase family.</text>
</comment>
<keyword evidence="4 7" id="KW-0012">Acyltransferase</keyword>
<dbReference type="GO" id="GO:0003985">
    <property type="term" value="F:acetyl-CoA C-acetyltransferase activity"/>
    <property type="evidence" value="ECO:0007669"/>
    <property type="project" value="UniProtKB-EC"/>
</dbReference>
<gene>
    <name evidence="10" type="primary">bktB</name>
    <name evidence="10" type="ORF">ACRB68_29800</name>
</gene>
<organism evidence="10 11">
    <name type="scientific">Actinomadura macrotermitis</name>
    <dbReference type="NCBI Taxonomy" id="2585200"/>
    <lineage>
        <taxon>Bacteria</taxon>
        <taxon>Bacillati</taxon>
        <taxon>Actinomycetota</taxon>
        <taxon>Actinomycetes</taxon>
        <taxon>Streptosporangiales</taxon>
        <taxon>Thermomonosporaceae</taxon>
        <taxon>Actinomadura</taxon>
    </lineage>
</organism>
<evidence type="ECO:0000256" key="4">
    <source>
        <dbReference type="ARBA" id="ARBA00023315"/>
    </source>
</evidence>
<dbReference type="AlphaFoldDB" id="A0A7K0BUU9"/>
<dbReference type="FunFam" id="3.40.47.10:FF:000010">
    <property type="entry name" value="Acetyl-CoA acetyltransferase (Thiolase)"/>
    <property type="match status" value="1"/>
</dbReference>
<dbReference type="EMBL" id="WEGH01000002">
    <property type="protein sequence ID" value="MQY04917.1"/>
    <property type="molecule type" value="Genomic_DNA"/>
</dbReference>
<name>A0A7K0BUU9_9ACTN</name>
<evidence type="ECO:0000259" key="8">
    <source>
        <dbReference type="Pfam" id="PF00108"/>
    </source>
</evidence>
<keyword evidence="11" id="KW-1185">Reference proteome</keyword>
<feature type="active site" description="Acyl-thioester intermediate" evidence="6">
    <location>
        <position position="88"/>
    </location>
</feature>
<dbReference type="RefSeq" id="WP_153533062.1">
    <property type="nucleotide sequence ID" value="NZ_WEGH01000002.1"/>
</dbReference>
<dbReference type="PANTHER" id="PTHR18919">
    <property type="entry name" value="ACETYL-COA C-ACYLTRANSFERASE"/>
    <property type="match status" value="1"/>
</dbReference>
<dbReference type="InterPro" id="IPR020617">
    <property type="entry name" value="Thiolase_C"/>
</dbReference>
<evidence type="ECO:0000313" key="10">
    <source>
        <dbReference type="EMBL" id="MQY04917.1"/>
    </source>
</evidence>
<dbReference type="CDD" id="cd00751">
    <property type="entry name" value="thiolase"/>
    <property type="match status" value="1"/>
</dbReference>
<dbReference type="InterPro" id="IPR002155">
    <property type="entry name" value="Thiolase"/>
</dbReference>
<dbReference type="Pfam" id="PF02803">
    <property type="entry name" value="Thiolase_C"/>
    <property type="match status" value="1"/>
</dbReference>
<accession>A0A7K0BUU9</accession>
<feature type="active site" description="Proton acceptor" evidence="6">
    <location>
        <position position="388"/>
    </location>
</feature>
<dbReference type="NCBIfam" id="NF004853">
    <property type="entry name" value="PRK06205.1"/>
    <property type="match status" value="1"/>
</dbReference>
<dbReference type="InterPro" id="IPR020616">
    <property type="entry name" value="Thiolase_N"/>
</dbReference>
<dbReference type="Gene3D" id="3.40.47.10">
    <property type="match status" value="2"/>
</dbReference>
<evidence type="ECO:0000259" key="9">
    <source>
        <dbReference type="Pfam" id="PF02803"/>
    </source>
</evidence>
<reference evidence="10 11" key="1">
    <citation type="submission" date="2019-10" db="EMBL/GenBank/DDBJ databases">
        <title>Actinomadura rubteroloni sp. nov. and Actinomadura macrotermitis sp. nov., isolated from the gut of fungus growing-termite Macrotermes natalensis.</title>
        <authorList>
            <person name="Benndorf R."/>
            <person name="Martin K."/>
            <person name="Kuefner M."/>
            <person name="De Beer W."/>
            <person name="Kaster A.-K."/>
            <person name="Vollmers J."/>
            <person name="Poulsen M."/>
            <person name="Beemelmanns C."/>
        </authorList>
    </citation>
    <scope>NUCLEOTIDE SEQUENCE [LARGE SCALE GENOMIC DNA]</scope>
    <source>
        <strain evidence="10 11">RB68</strain>
    </source>
</reference>
<evidence type="ECO:0000256" key="1">
    <source>
        <dbReference type="ARBA" id="ARBA00010982"/>
    </source>
</evidence>
<dbReference type="NCBIfam" id="TIGR01930">
    <property type="entry name" value="AcCoA-C-Actrans"/>
    <property type="match status" value="1"/>
</dbReference>
<feature type="active site" description="Proton acceptor" evidence="6">
    <location>
        <position position="358"/>
    </location>
</feature>
<evidence type="ECO:0000256" key="3">
    <source>
        <dbReference type="ARBA" id="ARBA00022679"/>
    </source>
</evidence>
<sequence length="402" mass="41677">MRDVVICEPLRTPIGRFGGALKAVTPAALAATVIRELLARTGLPGDAVGEVILGQCNPSSDAPAIGRVAALDAGLPVTVGGVQLDRRCGSGLQAVINAAMQVQTGVDDLIIAGGVESMSNAPFYTTDARWGVRGPSLELHDALARGRVTAGGDHHPVPGGMLETAENLRREYGIGRVEQDEVAARSHERAVAAQQAGRFADEIVPVTIASRKGDTVVDTDEHPRPGTTVETLAGLRPILGKADPEATVTAGNASGQNDAAAVCVVTTPERAAELGLNPLVRLVSWAHAGVPPRTMGIGPVPATARALAAAGLSLADIDLIELNEAFAAQVLAVTREWDFKDADWDRTNVNGSGISLGHPVGATGARILATLAREMHRREARYGLETMCIGGGQGLAAVFERV</sequence>
<keyword evidence="3 7" id="KW-0808">Transferase</keyword>
<evidence type="ECO:0000256" key="5">
    <source>
        <dbReference type="ARBA" id="ARBA00040529"/>
    </source>
</evidence>
<dbReference type="Proteomes" id="UP000487268">
    <property type="component" value="Unassembled WGS sequence"/>
</dbReference>
<proteinExistence type="inferred from homology"/>
<dbReference type="EC" id="2.3.1.9" evidence="2"/>
<feature type="domain" description="Thiolase C-terminal" evidence="9">
    <location>
        <begin position="277"/>
        <end position="401"/>
    </location>
</feature>
<evidence type="ECO:0000256" key="2">
    <source>
        <dbReference type="ARBA" id="ARBA00012705"/>
    </source>
</evidence>
<dbReference type="Pfam" id="PF00108">
    <property type="entry name" value="Thiolase_N"/>
    <property type="match status" value="1"/>
</dbReference>
<dbReference type="PIRSF" id="PIRSF000429">
    <property type="entry name" value="Ac-CoA_Ac_transf"/>
    <property type="match status" value="1"/>
</dbReference>
<dbReference type="PANTHER" id="PTHR18919:SF107">
    <property type="entry name" value="ACETYL-COA ACETYLTRANSFERASE, CYTOSOLIC"/>
    <property type="match status" value="1"/>
</dbReference>
<comment type="caution">
    <text evidence="10">The sequence shown here is derived from an EMBL/GenBank/DDBJ whole genome shotgun (WGS) entry which is preliminary data.</text>
</comment>
<dbReference type="OrthoDB" id="3761315at2"/>
<protein>
    <recommendedName>
        <fullName evidence="5">Probable acetyl-CoA acetyltransferase</fullName>
        <ecNumber evidence="2">2.3.1.9</ecNumber>
    </recommendedName>
</protein>
<dbReference type="InterPro" id="IPR016039">
    <property type="entry name" value="Thiolase-like"/>
</dbReference>
<evidence type="ECO:0000256" key="7">
    <source>
        <dbReference type="RuleBase" id="RU003557"/>
    </source>
</evidence>
<evidence type="ECO:0000313" key="11">
    <source>
        <dbReference type="Proteomes" id="UP000487268"/>
    </source>
</evidence>